<proteinExistence type="predicted"/>
<dbReference type="Proteomes" id="UP001500307">
    <property type="component" value="Unassembled WGS sequence"/>
</dbReference>
<reference evidence="2" key="1">
    <citation type="journal article" date="2019" name="Int. J. Syst. Evol. Microbiol.">
        <title>The Global Catalogue of Microorganisms (GCM) 10K type strain sequencing project: providing services to taxonomists for standard genome sequencing and annotation.</title>
        <authorList>
            <consortium name="The Broad Institute Genomics Platform"/>
            <consortium name="The Broad Institute Genome Sequencing Center for Infectious Disease"/>
            <person name="Wu L."/>
            <person name="Ma J."/>
        </authorList>
    </citation>
    <scope>NUCLEOTIDE SEQUENCE [LARGE SCALE GENOMIC DNA]</scope>
    <source>
        <strain evidence="2">JCM 3175</strain>
    </source>
</reference>
<organism evidence="1 2">
    <name type="scientific">Micromonospora coerulea</name>
    <dbReference type="NCBI Taxonomy" id="47856"/>
    <lineage>
        <taxon>Bacteria</taxon>
        <taxon>Bacillati</taxon>
        <taxon>Actinomycetota</taxon>
        <taxon>Actinomycetes</taxon>
        <taxon>Micromonosporales</taxon>
        <taxon>Micromonosporaceae</taxon>
        <taxon>Micromonospora</taxon>
    </lineage>
</organism>
<dbReference type="EMBL" id="BAABGU010000010">
    <property type="protein sequence ID" value="GAA4568370.1"/>
    <property type="molecule type" value="Genomic_DNA"/>
</dbReference>
<evidence type="ECO:0000313" key="2">
    <source>
        <dbReference type="Proteomes" id="UP001500307"/>
    </source>
</evidence>
<accession>A0ABP8SFQ6</accession>
<comment type="caution">
    <text evidence="1">The sequence shown here is derived from an EMBL/GenBank/DDBJ whole genome shotgun (WGS) entry which is preliminary data.</text>
</comment>
<evidence type="ECO:0000313" key="1">
    <source>
        <dbReference type="EMBL" id="GAA4568370.1"/>
    </source>
</evidence>
<sequence>MKWSWWPSRGALALDGYFTVLGPALAFPDTGDIVVDLTDQLTAFHRLLLPDQPLTEDFARTLIDNLIRGLR</sequence>
<keyword evidence="2" id="KW-1185">Reference proteome</keyword>
<gene>
    <name evidence="1" type="ORF">GCM10023176_22630</name>
</gene>
<dbReference type="RefSeq" id="WP_346118760.1">
    <property type="nucleotide sequence ID" value="NZ_BAABGU010000010.1"/>
</dbReference>
<protein>
    <submittedName>
        <fullName evidence="1">Uncharacterized protein</fullName>
    </submittedName>
</protein>
<name>A0ABP8SFQ6_9ACTN</name>
<dbReference type="Gene3D" id="1.10.357.10">
    <property type="entry name" value="Tetracycline Repressor, domain 2"/>
    <property type="match status" value="1"/>
</dbReference>